<dbReference type="EMBL" id="BDIP01006140">
    <property type="protein sequence ID" value="GIQ90407.1"/>
    <property type="molecule type" value="Genomic_DNA"/>
</dbReference>
<accession>A0A9K3D877</accession>
<organism evidence="2 3">
    <name type="scientific">Kipferlia bialata</name>
    <dbReference type="NCBI Taxonomy" id="797122"/>
    <lineage>
        <taxon>Eukaryota</taxon>
        <taxon>Metamonada</taxon>
        <taxon>Carpediemonas-like organisms</taxon>
        <taxon>Kipferlia</taxon>
    </lineage>
</organism>
<proteinExistence type="predicted"/>
<evidence type="ECO:0000313" key="3">
    <source>
        <dbReference type="Proteomes" id="UP000265618"/>
    </source>
</evidence>
<reference evidence="2 3" key="1">
    <citation type="journal article" date="2018" name="PLoS ONE">
        <title>The draft genome of Kipferlia bialata reveals reductive genome evolution in fornicate parasites.</title>
        <authorList>
            <person name="Tanifuji G."/>
            <person name="Takabayashi S."/>
            <person name="Kume K."/>
            <person name="Takagi M."/>
            <person name="Nakayama T."/>
            <person name="Kamikawa R."/>
            <person name="Inagaki Y."/>
            <person name="Hashimoto T."/>
        </authorList>
    </citation>
    <scope>NUCLEOTIDE SEQUENCE [LARGE SCALE GENOMIC DNA]</scope>
    <source>
        <strain evidence="2">NY0173</strain>
    </source>
</reference>
<sequence length="59" mass="6712">MQPNEAVPGSASTPATGSTGQSDGFQMTNEQMRMMIQQNQLRLQQMYMMQQMPMPQQMQ</sequence>
<feature type="non-terminal residue" evidence="2">
    <location>
        <position position="1"/>
    </location>
</feature>
<protein>
    <submittedName>
        <fullName evidence="2">Uncharacterized protein</fullName>
    </submittedName>
</protein>
<keyword evidence="3" id="KW-1185">Reference proteome</keyword>
<feature type="region of interest" description="Disordered" evidence="1">
    <location>
        <begin position="1"/>
        <end position="25"/>
    </location>
</feature>
<feature type="compositionally biased region" description="Polar residues" evidence="1">
    <location>
        <begin position="10"/>
        <end position="25"/>
    </location>
</feature>
<name>A0A9K3D877_9EUKA</name>
<gene>
    <name evidence="2" type="ORF">KIPB_013190</name>
</gene>
<dbReference type="Proteomes" id="UP000265618">
    <property type="component" value="Unassembled WGS sequence"/>
</dbReference>
<comment type="caution">
    <text evidence="2">The sequence shown here is derived from an EMBL/GenBank/DDBJ whole genome shotgun (WGS) entry which is preliminary data.</text>
</comment>
<evidence type="ECO:0000313" key="2">
    <source>
        <dbReference type="EMBL" id="GIQ90407.1"/>
    </source>
</evidence>
<evidence type="ECO:0000256" key="1">
    <source>
        <dbReference type="SAM" id="MobiDB-lite"/>
    </source>
</evidence>
<dbReference type="AlphaFoldDB" id="A0A9K3D877"/>